<dbReference type="EMBL" id="JAMZEB010000002">
    <property type="protein sequence ID" value="MCP2358256.1"/>
    <property type="molecule type" value="Genomic_DNA"/>
</dbReference>
<name>A0A9X2K625_9ACTN</name>
<accession>A0A9X2K625</accession>
<sequence length="45" mass="4989">MRHLVTRDDWPGVPPDVTSAAVAFEAQGRAIAPPWWRIVASLYPS</sequence>
<dbReference type="AlphaFoldDB" id="A0A9X2K625"/>
<proteinExistence type="predicted"/>
<evidence type="ECO:0000313" key="2">
    <source>
        <dbReference type="Proteomes" id="UP001139648"/>
    </source>
</evidence>
<evidence type="ECO:0000313" key="1">
    <source>
        <dbReference type="EMBL" id="MCP2358256.1"/>
    </source>
</evidence>
<comment type="caution">
    <text evidence="1">The sequence shown here is derived from an EMBL/GenBank/DDBJ whole genome shotgun (WGS) entry which is preliminary data.</text>
</comment>
<gene>
    <name evidence="1" type="ORF">HD597_005276</name>
</gene>
<dbReference type="RefSeq" id="WP_253745343.1">
    <property type="nucleotide sequence ID" value="NZ_BAABKA010000065.1"/>
</dbReference>
<organism evidence="1 2">
    <name type="scientific">Nonomuraea thailandensis</name>
    <dbReference type="NCBI Taxonomy" id="1188745"/>
    <lineage>
        <taxon>Bacteria</taxon>
        <taxon>Bacillati</taxon>
        <taxon>Actinomycetota</taxon>
        <taxon>Actinomycetes</taxon>
        <taxon>Streptosporangiales</taxon>
        <taxon>Streptosporangiaceae</taxon>
        <taxon>Nonomuraea</taxon>
    </lineage>
</organism>
<reference evidence="1" key="1">
    <citation type="submission" date="2022-06" db="EMBL/GenBank/DDBJ databases">
        <title>Sequencing the genomes of 1000 actinobacteria strains.</title>
        <authorList>
            <person name="Klenk H.-P."/>
        </authorList>
    </citation>
    <scope>NUCLEOTIDE SEQUENCE</scope>
    <source>
        <strain evidence="1">DSM 46694</strain>
    </source>
</reference>
<dbReference type="Proteomes" id="UP001139648">
    <property type="component" value="Unassembled WGS sequence"/>
</dbReference>
<keyword evidence="2" id="KW-1185">Reference proteome</keyword>
<protein>
    <submittedName>
        <fullName evidence="1">Uncharacterized protein</fullName>
    </submittedName>
</protein>